<dbReference type="HOGENOM" id="CLU_021802_0_2_1"/>
<evidence type="ECO:0000256" key="6">
    <source>
        <dbReference type="ARBA" id="ARBA00022833"/>
    </source>
</evidence>
<evidence type="ECO:0000256" key="3">
    <source>
        <dbReference type="ARBA" id="ARBA00006247"/>
    </source>
</evidence>
<dbReference type="InterPro" id="IPR002933">
    <property type="entry name" value="Peptidase_M20"/>
</dbReference>
<feature type="domain" description="Peptidase M20 dimerisation" evidence="8">
    <location>
        <begin position="222"/>
        <end position="330"/>
    </location>
</feature>
<dbReference type="InParanoid" id="S8EDK5"/>
<comment type="cofactor">
    <cofactor evidence="1">
        <name>Co(2+)</name>
        <dbReference type="ChEBI" id="CHEBI:48828"/>
    </cofactor>
</comment>
<dbReference type="SUPFAM" id="SSF53187">
    <property type="entry name" value="Zn-dependent exopeptidases"/>
    <property type="match status" value="1"/>
</dbReference>
<keyword evidence="4" id="KW-0479">Metal-binding</keyword>
<dbReference type="OrthoDB" id="3064516at2759"/>
<reference evidence="9 10" key="1">
    <citation type="journal article" date="2012" name="Science">
        <title>The Paleozoic origin of enzymatic lignin decomposition reconstructed from 31 fungal genomes.</title>
        <authorList>
            <person name="Floudas D."/>
            <person name="Binder M."/>
            <person name="Riley R."/>
            <person name="Barry K."/>
            <person name="Blanchette R.A."/>
            <person name="Henrissat B."/>
            <person name="Martinez A.T."/>
            <person name="Otillar R."/>
            <person name="Spatafora J.W."/>
            <person name="Yadav J.S."/>
            <person name="Aerts A."/>
            <person name="Benoit I."/>
            <person name="Boyd A."/>
            <person name="Carlson A."/>
            <person name="Copeland A."/>
            <person name="Coutinho P.M."/>
            <person name="de Vries R.P."/>
            <person name="Ferreira P."/>
            <person name="Findley K."/>
            <person name="Foster B."/>
            <person name="Gaskell J."/>
            <person name="Glotzer D."/>
            <person name="Gorecki P."/>
            <person name="Heitman J."/>
            <person name="Hesse C."/>
            <person name="Hori C."/>
            <person name="Igarashi K."/>
            <person name="Jurgens J.A."/>
            <person name="Kallen N."/>
            <person name="Kersten P."/>
            <person name="Kohler A."/>
            <person name="Kuees U."/>
            <person name="Kumar T.K.A."/>
            <person name="Kuo A."/>
            <person name="LaButti K."/>
            <person name="Larrondo L.F."/>
            <person name="Lindquist E."/>
            <person name="Ling A."/>
            <person name="Lombard V."/>
            <person name="Lucas S."/>
            <person name="Lundell T."/>
            <person name="Martin R."/>
            <person name="McLaughlin D.J."/>
            <person name="Morgenstern I."/>
            <person name="Morin E."/>
            <person name="Murat C."/>
            <person name="Nagy L.G."/>
            <person name="Nolan M."/>
            <person name="Ohm R.A."/>
            <person name="Patyshakuliyeva A."/>
            <person name="Rokas A."/>
            <person name="Ruiz-Duenas F.J."/>
            <person name="Sabat G."/>
            <person name="Salamov A."/>
            <person name="Samejima M."/>
            <person name="Schmutz J."/>
            <person name="Slot J.C."/>
            <person name="St John F."/>
            <person name="Stenlid J."/>
            <person name="Sun H."/>
            <person name="Sun S."/>
            <person name="Syed K."/>
            <person name="Tsang A."/>
            <person name="Wiebenga A."/>
            <person name="Young D."/>
            <person name="Pisabarro A."/>
            <person name="Eastwood D.C."/>
            <person name="Martin F."/>
            <person name="Cullen D."/>
            <person name="Grigoriev I.V."/>
            <person name="Hibbett D.S."/>
        </authorList>
    </citation>
    <scope>NUCLEOTIDE SEQUENCE</scope>
    <source>
        <strain evidence="10">FP-58527</strain>
    </source>
</reference>
<evidence type="ECO:0000313" key="9">
    <source>
        <dbReference type="EMBL" id="EPT02648.1"/>
    </source>
</evidence>
<dbReference type="Gene3D" id="3.40.630.10">
    <property type="entry name" value="Zn peptidases"/>
    <property type="match status" value="1"/>
</dbReference>
<evidence type="ECO:0000256" key="1">
    <source>
        <dbReference type="ARBA" id="ARBA00001941"/>
    </source>
</evidence>
<evidence type="ECO:0000256" key="4">
    <source>
        <dbReference type="ARBA" id="ARBA00022723"/>
    </source>
</evidence>
<evidence type="ECO:0000256" key="2">
    <source>
        <dbReference type="ARBA" id="ARBA00001947"/>
    </source>
</evidence>
<proteinExistence type="inferred from homology"/>
<dbReference type="SUPFAM" id="SSF55031">
    <property type="entry name" value="Bacterial exopeptidase dimerisation domain"/>
    <property type="match status" value="1"/>
</dbReference>
<evidence type="ECO:0000313" key="10">
    <source>
        <dbReference type="Proteomes" id="UP000015241"/>
    </source>
</evidence>
<accession>S8EDK5</accession>
<evidence type="ECO:0000256" key="7">
    <source>
        <dbReference type="ARBA" id="ARBA00023285"/>
    </source>
</evidence>
<comment type="similarity">
    <text evidence="3">Belongs to the peptidase M20A family.</text>
</comment>
<keyword evidence="10" id="KW-1185">Reference proteome</keyword>
<dbReference type="Proteomes" id="UP000015241">
    <property type="component" value="Unassembled WGS sequence"/>
</dbReference>
<sequence>MAHQSDASLNNLTTAQIAAIRQATWDLLPGCRDFLASLIKLDTTNPPGKNYPECAQLIYSTLLGLGYRTEYVEVPSEQLPVLAPMGDGLPRVNVIGRLAGTDGASGKTLHINGHFDVVPIGTLENWTYPPFGAEIHDGRMYGRGTADMKGGIAAQIFAVEAIRKAGLKLRGNLEHSGVVDEETTGVRNAGMGYLVENGYIQADKIDAIVITEPLNTTNVCCGHRGTIWGTITFHGKAAHGSMPGLSISALHHACSFVHLAVSTITPKLQGLSDDRVIPPEARVPSLAFTVLRAGDNINSVPDVAVVSFDRRIVPAETLAEARQQILDVLEGMRKAPEFADLDYEYKEDYVTEATWVDPDQLISRVFRDAIKVVTGQEAGIVVSPGTDDQRFPVHSLVPPIEATIVYGPGYISEAHITDESIDIEKELRVGMEVMALAFASFLGVEQA</sequence>
<evidence type="ECO:0000259" key="8">
    <source>
        <dbReference type="Pfam" id="PF07687"/>
    </source>
</evidence>
<dbReference type="GO" id="GO:0046872">
    <property type="term" value="F:metal ion binding"/>
    <property type="evidence" value="ECO:0007669"/>
    <property type="project" value="UniProtKB-KW"/>
</dbReference>
<dbReference type="AlphaFoldDB" id="S8EDK5"/>
<name>S8EDK5_FOMSC</name>
<dbReference type="InterPro" id="IPR011650">
    <property type="entry name" value="Peptidase_M20_dimer"/>
</dbReference>
<dbReference type="PANTHER" id="PTHR43808:SF32">
    <property type="entry name" value="ARGE_DAPE-RELATED DEACYLASE"/>
    <property type="match status" value="1"/>
</dbReference>
<protein>
    <recommendedName>
        <fullName evidence="8">Peptidase M20 dimerisation domain-containing protein</fullName>
    </recommendedName>
</protein>
<dbReference type="Pfam" id="PF07687">
    <property type="entry name" value="M20_dimer"/>
    <property type="match status" value="1"/>
</dbReference>
<keyword evidence="6" id="KW-0862">Zinc</keyword>
<gene>
    <name evidence="9" type="ORF">FOMPIDRAFT_1029237</name>
</gene>
<dbReference type="PANTHER" id="PTHR43808">
    <property type="entry name" value="ACETYLORNITHINE DEACETYLASE"/>
    <property type="match status" value="1"/>
</dbReference>
<dbReference type="InterPro" id="IPR010182">
    <property type="entry name" value="ArgE/DapE"/>
</dbReference>
<dbReference type="STRING" id="743788.S8EDK5"/>
<evidence type="ECO:0000256" key="5">
    <source>
        <dbReference type="ARBA" id="ARBA00022801"/>
    </source>
</evidence>
<keyword evidence="5" id="KW-0378">Hydrolase</keyword>
<dbReference type="Pfam" id="PF01546">
    <property type="entry name" value="Peptidase_M20"/>
    <property type="match status" value="1"/>
</dbReference>
<organism evidence="9 10">
    <name type="scientific">Fomitopsis schrenkii</name>
    <name type="common">Brown rot fungus</name>
    <dbReference type="NCBI Taxonomy" id="2126942"/>
    <lineage>
        <taxon>Eukaryota</taxon>
        <taxon>Fungi</taxon>
        <taxon>Dikarya</taxon>
        <taxon>Basidiomycota</taxon>
        <taxon>Agaricomycotina</taxon>
        <taxon>Agaricomycetes</taxon>
        <taxon>Polyporales</taxon>
        <taxon>Fomitopsis</taxon>
    </lineage>
</organism>
<dbReference type="InterPro" id="IPR036264">
    <property type="entry name" value="Bact_exopeptidase_dim_dom"/>
</dbReference>
<keyword evidence="7" id="KW-0170">Cobalt</keyword>
<dbReference type="NCBIfam" id="TIGR01910">
    <property type="entry name" value="DapE-ArgE"/>
    <property type="match status" value="1"/>
</dbReference>
<dbReference type="Gene3D" id="3.30.70.360">
    <property type="match status" value="1"/>
</dbReference>
<dbReference type="InterPro" id="IPR050072">
    <property type="entry name" value="Peptidase_M20A"/>
</dbReference>
<dbReference type="EMBL" id="KE504134">
    <property type="protein sequence ID" value="EPT02648.1"/>
    <property type="molecule type" value="Genomic_DNA"/>
</dbReference>
<comment type="cofactor">
    <cofactor evidence="2">
        <name>Zn(2+)</name>
        <dbReference type="ChEBI" id="CHEBI:29105"/>
    </cofactor>
</comment>
<dbReference type="GO" id="GO:0016787">
    <property type="term" value="F:hydrolase activity"/>
    <property type="evidence" value="ECO:0007669"/>
    <property type="project" value="UniProtKB-KW"/>
</dbReference>
<dbReference type="eggNOG" id="KOG2275">
    <property type="taxonomic scope" value="Eukaryota"/>
</dbReference>